<protein>
    <recommendedName>
        <fullName evidence="2">Microbial-type PARG catalytic domain-containing protein</fullName>
    </recommendedName>
</protein>
<sequence length="461" mass="50443">MYKYSKPIQILNSRYQPIFSPPPPPQSIISILSILKPSQVRFITMNSEESTDHRPSYRGGRGRGGNNSNYNHRGSNRGYHTSSNTSSQSNASNTLSSHGDDHSGNRGSSDGNGRSRGRGRNHFMSPAKAQRARLARETINTTIPHILQHTPRAKAGVESAQKYNYSEIPTVTKTVGNPYIPKISVVYNDTFDAARDLIIRLKSEFPRDYEAGRVRVGVLNMASNTNPGGGVLNGSQAQEETLCRRSTLYPSLLKRHFHPLPAGAAVFTSDVLVFMTQRYEMLKVEDRFYVDVISMAAPKRPELTDDKKRYADQASYEELIFGVKGMMRVAQEKGVTHFVAGAFGCGAYGNPNALVAECFKKVICGRRFGSEGWEREEREVWSGVREVVFAIYGEDRGKGNLAAFEGAFGDVMRWQEGQVHDAAGANVDIDGEGESAGGSAAQGEAEDVNGEGSGSGKVSTI</sequence>
<name>A0A7C8PRC6_ORBOL</name>
<evidence type="ECO:0000313" key="3">
    <source>
        <dbReference type="EMBL" id="TGJ63167.1"/>
    </source>
</evidence>
<dbReference type="NCBIfam" id="TIGR02452">
    <property type="entry name" value="TIGR02452 family protein"/>
    <property type="match status" value="1"/>
</dbReference>
<proteinExistence type="predicted"/>
<dbReference type="SUPFAM" id="SSF52949">
    <property type="entry name" value="Macro domain-like"/>
    <property type="match status" value="1"/>
</dbReference>
<feature type="domain" description="Microbial-type PARG catalytic" evidence="2">
    <location>
        <begin position="174"/>
        <end position="255"/>
    </location>
</feature>
<reference evidence="3 4" key="1">
    <citation type="submission" date="2019-03" db="EMBL/GenBank/DDBJ databases">
        <title>Nematode-trapping fungi genome.</title>
        <authorList>
            <person name="Vidal-Diez De Ulzurrun G."/>
        </authorList>
    </citation>
    <scope>NUCLEOTIDE SEQUENCE [LARGE SCALE GENOMIC DNA]</scope>
    <source>
        <strain evidence="3 4">TWF154</strain>
    </source>
</reference>
<evidence type="ECO:0000313" key="4">
    <source>
        <dbReference type="Proteomes" id="UP000297595"/>
    </source>
</evidence>
<dbReference type="AlphaFoldDB" id="A0A7C8PRC6"/>
<dbReference type="InterPro" id="IPR012664">
    <property type="entry name" value="CHP02452"/>
</dbReference>
<dbReference type="PANTHER" id="PTHR35596:SF1">
    <property type="entry name" value="MICROBIAL-TYPE PARG CATALYTIC DOMAIN-CONTAINING PROTEIN"/>
    <property type="match status" value="1"/>
</dbReference>
<dbReference type="PANTHER" id="PTHR35596">
    <property type="entry name" value="DUF2263 DOMAIN-CONTAINING PROTEIN"/>
    <property type="match status" value="1"/>
</dbReference>
<gene>
    <name evidence="3" type="ORF">EYR41_011108</name>
</gene>
<evidence type="ECO:0000259" key="2">
    <source>
        <dbReference type="Pfam" id="PF10021"/>
    </source>
</evidence>
<feature type="region of interest" description="Disordered" evidence="1">
    <location>
        <begin position="429"/>
        <end position="461"/>
    </location>
</feature>
<accession>A0A7C8PRC6</accession>
<comment type="caution">
    <text evidence="3">The sequence shown here is derived from an EMBL/GenBank/DDBJ whole genome shotgun (WGS) entry which is preliminary data.</text>
</comment>
<dbReference type="InterPro" id="IPR019261">
    <property type="entry name" value="PARG_cat_microbial"/>
</dbReference>
<feature type="region of interest" description="Disordered" evidence="1">
    <location>
        <begin position="46"/>
        <end position="130"/>
    </location>
</feature>
<dbReference type="InterPro" id="IPR043472">
    <property type="entry name" value="Macro_dom-like"/>
</dbReference>
<feature type="compositionally biased region" description="Low complexity" evidence="1">
    <location>
        <begin position="66"/>
        <end position="97"/>
    </location>
</feature>
<dbReference type="Proteomes" id="UP000297595">
    <property type="component" value="Unassembled WGS sequence"/>
</dbReference>
<dbReference type="EMBL" id="SOZJ01000008">
    <property type="protein sequence ID" value="TGJ63167.1"/>
    <property type="molecule type" value="Genomic_DNA"/>
</dbReference>
<dbReference type="Gene3D" id="3.40.220.10">
    <property type="entry name" value="Leucine Aminopeptidase, subunit E, domain 1"/>
    <property type="match status" value="1"/>
</dbReference>
<dbReference type="Pfam" id="PF10021">
    <property type="entry name" value="PARG_cat_microb"/>
    <property type="match status" value="1"/>
</dbReference>
<organism evidence="3 4">
    <name type="scientific">Orbilia oligospora</name>
    <name type="common">Nematode-trapping fungus</name>
    <name type="synonym">Arthrobotrys oligospora</name>
    <dbReference type="NCBI Taxonomy" id="2813651"/>
    <lineage>
        <taxon>Eukaryota</taxon>
        <taxon>Fungi</taxon>
        <taxon>Dikarya</taxon>
        <taxon>Ascomycota</taxon>
        <taxon>Pezizomycotina</taxon>
        <taxon>Orbiliomycetes</taxon>
        <taxon>Orbiliales</taxon>
        <taxon>Orbiliaceae</taxon>
        <taxon>Orbilia</taxon>
    </lineage>
</organism>
<evidence type="ECO:0000256" key="1">
    <source>
        <dbReference type="SAM" id="MobiDB-lite"/>
    </source>
</evidence>